<reference evidence="2" key="1">
    <citation type="submission" date="2022-08" db="EMBL/GenBank/DDBJ databases">
        <title>Genome sequencing of akame (Lates japonicus).</title>
        <authorList>
            <person name="Hashiguchi Y."/>
            <person name="Takahashi H."/>
        </authorList>
    </citation>
    <scope>NUCLEOTIDE SEQUENCE</scope>
    <source>
        <strain evidence="2">Kochi</strain>
    </source>
</reference>
<evidence type="ECO:0000313" key="2">
    <source>
        <dbReference type="EMBL" id="GLD67016.1"/>
    </source>
</evidence>
<dbReference type="Proteomes" id="UP001279410">
    <property type="component" value="Unassembled WGS sequence"/>
</dbReference>
<dbReference type="SUPFAM" id="SSF47986">
    <property type="entry name" value="DEATH domain"/>
    <property type="match status" value="1"/>
</dbReference>
<sequence>METSSASAISDLTSLDVEVKQQVCRALESEGCWENLAHSLGLGILNTAFRLSPSPAKTLLDSYEVSGGTVSDLLAGLRSVGECRALSVLEEALRRSDAEETPMTNETTGEKIT</sequence>
<dbReference type="AlphaFoldDB" id="A0AAD3N6K7"/>
<dbReference type="Gene3D" id="1.10.533.10">
    <property type="entry name" value="Death Domain, Fas"/>
    <property type="match status" value="1"/>
</dbReference>
<gene>
    <name evidence="2" type="ORF">AKAME5_001838500</name>
</gene>
<evidence type="ECO:0000313" key="3">
    <source>
        <dbReference type="Proteomes" id="UP001279410"/>
    </source>
</evidence>
<dbReference type="GO" id="GO:0007165">
    <property type="term" value="P:signal transduction"/>
    <property type="evidence" value="ECO:0007669"/>
    <property type="project" value="InterPro"/>
</dbReference>
<dbReference type="SMART" id="SM00005">
    <property type="entry name" value="DEATH"/>
    <property type="match status" value="1"/>
</dbReference>
<accession>A0AAD3N6K7</accession>
<dbReference type="InterPro" id="IPR000488">
    <property type="entry name" value="Death_dom"/>
</dbReference>
<proteinExistence type="predicted"/>
<keyword evidence="3" id="KW-1185">Reference proteome</keyword>
<organism evidence="2 3">
    <name type="scientific">Lates japonicus</name>
    <name type="common">Japanese lates</name>
    <dbReference type="NCBI Taxonomy" id="270547"/>
    <lineage>
        <taxon>Eukaryota</taxon>
        <taxon>Metazoa</taxon>
        <taxon>Chordata</taxon>
        <taxon>Craniata</taxon>
        <taxon>Vertebrata</taxon>
        <taxon>Euteleostomi</taxon>
        <taxon>Actinopterygii</taxon>
        <taxon>Neopterygii</taxon>
        <taxon>Teleostei</taxon>
        <taxon>Neoteleostei</taxon>
        <taxon>Acanthomorphata</taxon>
        <taxon>Carangaria</taxon>
        <taxon>Carangaria incertae sedis</taxon>
        <taxon>Centropomidae</taxon>
        <taxon>Lates</taxon>
    </lineage>
</organism>
<dbReference type="InterPro" id="IPR011029">
    <property type="entry name" value="DEATH-like_dom_sf"/>
</dbReference>
<protein>
    <submittedName>
        <fullName evidence="2">Nuclear factor NF-kappa-B p105 subunit-like protein</fullName>
    </submittedName>
</protein>
<dbReference type="Pfam" id="PF00531">
    <property type="entry name" value="Death"/>
    <property type="match status" value="1"/>
</dbReference>
<evidence type="ECO:0000259" key="1">
    <source>
        <dbReference type="SMART" id="SM00005"/>
    </source>
</evidence>
<name>A0AAD3N6K7_LATJO</name>
<comment type="caution">
    <text evidence="2">The sequence shown here is derived from an EMBL/GenBank/DDBJ whole genome shotgun (WGS) entry which is preliminary data.</text>
</comment>
<feature type="domain" description="Death" evidence="1">
    <location>
        <begin position="6"/>
        <end position="93"/>
    </location>
</feature>
<dbReference type="EMBL" id="BRZM01000101">
    <property type="protein sequence ID" value="GLD67016.1"/>
    <property type="molecule type" value="Genomic_DNA"/>
</dbReference>